<dbReference type="InterPro" id="IPR003333">
    <property type="entry name" value="CMAS"/>
</dbReference>
<evidence type="ECO:0000313" key="8">
    <source>
        <dbReference type="Proteomes" id="UP000010809"/>
    </source>
</evidence>
<evidence type="ECO:0000256" key="4">
    <source>
        <dbReference type="ARBA" id="ARBA00022691"/>
    </source>
</evidence>
<protein>
    <submittedName>
        <fullName evidence="7">Cyclopropane-fatty-acyl-phospholipid synthase</fullName>
        <ecNumber evidence="7">2.1.1.79</ecNumber>
    </submittedName>
</protein>
<keyword evidence="2 7" id="KW-0489">Methyltransferase</keyword>
<dbReference type="Proteomes" id="UP000010809">
    <property type="component" value="Chromosome"/>
</dbReference>
<evidence type="ECO:0000256" key="1">
    <source>
        <dbReference type="ARBA" id="ARBA00010815"/>
    </source>
</evidence>
<keyword evidence="8" id="KW-1185">Reference proteome</keyword>
<dbReference type="OrthoDB" id="9782855at2"/>
<comment type="similarity">
    <text evidence="1">Belongs to the CFA/CMAS family.</text>
</comment>
<reference evidence="7" key="1">
    <citation type="submission" date="2015-12" db="EMBL/GenBank/DDBJ databases">
        <authorList>
            <person name="Tikhonova T.V."/>
            <person name="Pavlov A.R."/>
            <person name="Beletsky A.V."/>
            <person name="Mardanov A.V."/>
            <person name="Sorokin D.Y."/>
            <person name="Ravin N.V."/>
            <person name="Popov V.O."/>
        </authorList>
    </citation>
    <scope>NUCLEOTIDE SEQUENCE</scope>
    <source>
        <strain evidence="7">DSM 14787</strain>
    </source>
</reference>
<dbReference type="GO" id="GO:0008825">
    <property type="term" value="F:cyclopropane-fatty-acyl-phospholipid synthase activity"/>
    <property type="evidence" value="ECO:0007669"/>
    <property type="project" value="UniProtKB-EC"/>
</dbReference>
<dbReference type="STRING" id="1255043.TVNIR_2188"/>
<dbReference type="eggNOG" id="COG2230">
    <property type="taxonomic scope" value="Bacteria"/>
</dbReference>
<dbReference type="GO" id="GO:0032259">
    <property type="term" value="P:methylation"/>
    <property type="evidence" value="ECO:0007669"/>
    <property type="project" value="UniProtKB-KW"/>
</dbReference>
<dbReference type="PIRSF" id="PIRSF003085">
    <property type="entry name" value="CMAS"/>
    <property type="match status" value="1"/>
</dbReference>
<accession>L0DW74</accession>
<dbReference type="GO" id="GO:0008610">
    <property type="term" value="P:lipid biosynthetic process"/>
    <property type="evidence" value="ECO:0007669"/>
    <property type="project" value="InterPro"/>
</dbReference>
<proteinExistence type="inferred from homology"/>
<name>L0DW74_THIND</name>
<dbReference type="AlphaFoldDB" id="L0DW74"/>
<dbReference type="RefSeq" id="WP_015258967.1">
    <property type="nucleotide sequence ID" value="NC_019902.2"/>
</dbReference>
<evidence type="ECO:0000256" key="2">
    <source>
        <dbReference type="ARBA" id="ARBA00022603"/>
    </source>
</evidence>
<dbReference type="InterPro" id="IPR050723">
    <property type="entry name" value="CFA/CMAS"/>
</dbReference>
<keyword evidence="5" id="KW-0443">Lipid metabolism</keyword>
<dbReference type="PANTHER" id="PTHR43667">
    <property type="entry name" value="CYCLOPROPANE-FATTY-ACYL-PHOSPHOLIPID SYNTHASE"/>
    <property type="match status" value="1"/>
</dbReference>
<dbReference type="Pfam" id="PF02353">
    <property type="entry name" value="CMAS"/>
    <property type="match status" value="1"/>
</dbReference>
<dbReference type="EC" id="2.1.1.79" evidence="7"/>
<evidence type="ECO:0000256" key="5">
    <source>
        <dbReference type="ARBA" id="ARBA00023098"/>
    </source>
</evidence>
<dbReference type="HOGENOM" id="CLU_026434_6_1_6"/>
<keyword evidence="3 7" id="KW-0808">Transferase</keyword>
<feature type="active site" evidence="6">
    <location>
        <position position="359"/>
    </location>
</feature>
<gene>
    <name evidence="7" type="primary">cfa [H]</name>
    <name evidence="7" type="ordered locus">TVNIR_2188</name>
</gene>
<dbReference type="EMBL" id="CP003989">
    <property type="protein sequence ID" value="AGA33844.1"/>
    <property type="molecule type" value="Genomic_DNA"/>
</dbReference>
<evidence type="ECO:0000313" key="7">
    <source>
        <dbReference type="EMBL" id="AGA33844.1"/>
    </source>
</evidence>
<dbReference type="CDD" id="cd02440">
    <property type="entry name" value="AdoMet_MTases"/>
    <property type="match status" value="1"/>
</dbReference>
<dbReference type="KEGG" id="tni:TVNIR_2188"/>
<dbReference type="SUPFAM" id="SSF53335">
    <property type="entry name" value="S-adenosyl-L-methionine-dependent methyltransferases"/>
    <property type="match status" value="1"/>
</dbReference>
<evidence type="ECO:0000256" key="6">
    <source>
        <dbReference type="PIRSR" id="PIRSR003085-1"/>
    </source>
</evidence>
<evidence type="ECO:0000256" key="3">
    <source>
        <dbReference type="ARBA" id="ARBA00022679"/>
    </source>
</evidence>
<keyword evidence="4" id="KW-0949">S-adenosyl-L-methionine</keyword>
<dbReference type="PANTHER" id="PTHR43667:SF1">
    <property type="entry name" value="CYCLOPROPANE-FATTY-ACYL-PHOSPHOLIPID SYNTHASE"/>
    <property type="match status" value="1"/>
</dbReference>
<dbReference type="Gene3D" id="3.40.50.150">
    <property type="entry name" value="Vaccinia Virus protein VP39"/>
    <property type="match status" value="1"/>
</dbReference>
<sequence length="392" mass="45606">MTLLGLLEEYVRDGTLRLELPDGSRREFGSGTPQASIHLHDAAVMRRIAYDPGFEFGQTYMEGGWDPGQHGLRAVLDITMRNFAAMFAQRARHPLGILRKLLQQGNRVRRAYRNVAHHYDLDEWLFRRFLDRGMFYSCAYFERPEMTLEQAQEAKCRIIARKLCLQPGMRVLDIGSGWGGLAMHLAEHHGVRVDGLTLSREQLRVASEECTRRGLDDRVEFHLRDYREHQGRYDRIVSVGMFEHVGQPYYGAFFRQVDDLLGDDGVMLLHTIGRTNPPGTTNAWLRRYIFPGGYTPALSELTAASEPTDLMITDVEVWRLHYADTLAEWFRRFQEIRAEAAEHFDERFCRMWEFYLASCEGTFRHWDQIVFQVQLSKDRQTVPITRDYLCGD</sequence>
<dbReference type="PATRIC" id="fig|1255043.3.peg.2207"/>
<dbReference type="InterPro" id="IPR029063">
    <property type="entry name" value="SAM-dependent_MTases_sf"/>
</dbReference>
<organism evidence="7 8">
    <name type="scientific">Thioalkalivibrio nitratireducens (strain DSM 14787 / UNIQEM 213 / ALEN2)</name>
    <dbReference type="NCBI Taxonomy" id="1255043"/>
    <lineage>
        <taxon>Bacteria</taxon>
        <taxon>Pseudomonadati</taxon>
        <taxon>Pseudomonadota</taxon>
        <taxon>Gammaproteobacteria</taxon>
        <taxon>Chromatiales</taxon>
        <taxon>Ectothiorhodospiraceae</taxon>
        <taxon>Thioalkalivibrio</taxon>
    </lineage>
</organism>